<dbReference type="GO" id="GO:0005737">
    <property type="term" value="C:cytoplasm"/>
    <property type="evidence" value="ECO:0007669"/>
    <property type="project" value="UniProtKB-SubCell"/>
</dbReference>
<dbReference type="AlphaFoldDB" id="A0A1W6V4Q0"/>
<feature type="binding site" evidence="10">
    <location>
        <position position="291"/>
    </location>
    <ligand>
        <name>Zn(2+)</name>
        <dbReference type="ChEBI" id="CHEBI:29105"/>
    </ligand>
</feature>
<dbReference type="PROSITE" id="PS50936">
    <property type="entry name" value="ENGC_GTPASE"/>
    <property type="match status" value="1"/>
</dbReference>
<dbReference type="PANTHER" id="PTHR32120">
    <property type="entry name" value="SMALL RIBOSOMAL SUBUNIT BIOGENESIS GTPASE RSGA"/>
    <property type="match status" value="1"/>
</dbReference>
<evidence type="ECO:0000256" key="7">
    <source>
        <dbReference type="ARBA" id="ARBA00022833"/>
    </source>
</evidence>
<feature type="domain" description="CP-type G" evidence="12">
    <location>
        <begin position="103"/>
        <end position="261"/>
    </location>
</feature>
<keyword evidence="4 10" id="KW-0699">rRNA-binding</keyword>
<dbReference type="PROSITE" id="PS51721">
    <property type="entry name" value="G_CP"/>
    <property type="match status" value="1"/>
</dbReference>
<dbReference type="Gene3D" id="1.10.40.50">
    <property type="entry name" value="Probable gtpase engc, domain 3"/>
    <property type="match status" value="1"/>
</dbReference>
<feature type="binding site" evidence="10">
    <location>
        <begin position="151"/>
        <end position="154"/>
    </location>
    <ligand>
        <name>GTP</name>
        <dbReference type="ChEBI" id="CHEBI:37565"/>
    </ligand>
</feature>
<evidence type="ECO:0000256" key="10">
    <source>
        <dbReference type="HAMAP-Rule" id="MF_01820"/>
    </source>
</evidence>
<evidence type="ECO:0000256" key="9">
    <source>
        <dbReference type="ARBA" id="ARBA00023134"/>
    </source>
</evidence>
<feature type="binding site" evidence="10">
    <location>
        <begin position="203"/>
        <end position="211"/>
    </location>
    <ligand>
        <name>GTP</name>
        <dbReference type="ChEBI" id="CHEBI:37565"/>
    </ligand>
</feature>
<comment type="function">
    <text evidence="10">One of several proteins that assist in the late maturation steps of the functional core of the 30S ribosomal subunit. Helps release RbfA from mature subunits. May play a role in the assembly of ribosomal proteins into the subunit. Circularly permuted GTPase that catalyzes slow GTP hydrolysis, GTPase activity is stimulated by the 30S ribosomal subunit.</text>
</comment>
<evidence type="ECO:0000256" key="2">
    <source>
        <dbReference type="ARBA" id="ARBA00022517"/>
    </source>
</evidence>
<evidence type="ECO:0000259" key="11">
    <source>
        <dbReference type="PROSITE" id="PS50936"/>
    </source>
</evidence>
<proteinExistence type="inferred from homology"/>
<comment type="cofactor">
    <cofactor evidence="10">
        <name>Zn(2+)</name>
        <dbReference type="ChEBI" id="CHEBI:29105"/>
    </cofactor>
    <text evidence="10">Binds 1 zinc ion per subunit.</text>
</comment>
<evidence type="ECO:0000256" key="8">
    <source>
        <dbReference type="ARBA" id="ARBA00022884"/>
    </source>
</evidence>
<dbReference type="Gene3D" id="3.40.50.300">
    <property type="entry name" value="P-loop containing nucleotide triphosphate hydrolases"/>
    <property type="match status" value="1"/>
</dbReference>
<dbReference type="NCBIfam" id="TIGR00157">
    <property type="entry name" value="ribosome small subunit-dependent GTPase A"/>
    <property type="match status" value="1"/>
</dbReference>
<evidence type="ECO:0000259" key="12">
    <source>
        <dbReference type="PROSITE" id="PS51721"/>
    </source>
</evidence>
<comment type="similarity">
    <text evidence="10">Belongs to the TRAFAC class YlqF/YawG GTPase family. RsgA subfamily.</text>
</comment>
<comment type="subunit">
    <text evidence="10">Monomer. Associates with 30S ribosomal subunit, binds 16S rRNA.</text>
</comment>
<accession>A0A1W6V4Q0</accession>
<dbReference type="PANTHER" id="PTHR32120:SF10">
    <property type="entry name" value="SMALL RIBOSOMAL SUBUNIT BIOGENESIS GTPASE RSGA"/>
    <property type="match status" value="1"/>
</dbReference>
<dbReference type="HAMAP" id="MF_01820">
    <property type="entry name" value="GTPase_RsgA"/>
    <property type="match status" value="1"/>
</dbReference>
<dbReference type="InterPro" id="IPR027417">
    <property type="entry name" value="P-loop_NTPase"/>
</dbReference>
<dbReference type="InterPro" id="IPR010914">
    <property type="entry name" value="RsgA_GTPase_dom"/>
</dbReference>
<comment type="subcellular location">
    <subcellularLocation>
        <location evidence="10">Cytoplasm</location>
    </subcellularLocation>
</comment>
<dbReference type="GO" id="GO:0005525">
    <property type="term" value="F:GTP binding"/>
    <property type="evidence" value="ECO:0007669"/>
    <property type="project" value="UniProtKB-UniRule"/>
</dbReference>
<keyword evidence="1 10" id="KW-0963">Cytoplasm</keyword>
<keyword evidence="2 10" id="KW-0690">Ribosome biogenesis</keyword>
<dbReference type="RefSeq" id="WP_086047215.1">
    <property type="nucleotide sequence ID" value="NZ_CP017890.1"/>
</dbReference>
<dbReference type="GO" id="GO:0046872">
    <property type="term" value="F:metal ion binding"/>
    <property type="evidence" value="ECO:0007669"/>
    <property type="project" value="UniProtKB-KW"/>
</dbReference>
<evidence type="ECO:0000256" key="4">
    <source>
        <dbReference type="ARBA" id="ARBA00022730"/>
    </source>
</evidence>
<name>A0A1W6V4Q0_VIBAL</name>
<dbReference type="InterPro" id="IPR004881">
    <property type="entry name" value="Ribosome_biogen_GTPase_RsgA"/>
</dbReference>
<protein>
    <recommendedName>
        <fullName evidence="10">Small ribosomal subunit biogenesis GTPase RsgA</fullName>
        <ecNumber evidence="10">3.6.1.-</ecNumber>
    </recommendedName>
</protein>
<evidence type="ECO:0000256" key="1">
    <source>
        <dbReference type="ARBA" id="ARBA00022490"/>
    </source>
</evidence>
<dbReference type="EC" id="3.6.1.-" evidence="10"/>
<keyword evidence="3 10" id="KW-0479">Metal-binding</keyword>
<dbReference type="Pfam" id="PF03193">
    <property type="entry name" value="RsgA_GTPase"/>
    <property type="match status" value="1"/>
</dbReference>
<dbReference type="SUPFAM" id="SSF52540">
    <property type="entry name" value="P-loop containing nucleoside triphosphate hydrolases"/>
    <property type="match status" value="1"/>
</dbReference>
<keyword evidence="9 10" id="KW-0342">GTP-binding</keyword>
<gene>
    <name evidence="13" type="primary">rsgA_2</name>
    <name evidence="10" type="synonym">rsgA</name>
    <name evidence="13" type="ORF">K05K4_33710</name>
</gene>
<keyword evidence="6 10" id="KW-0378">Hydrolase</keyword>
<dbReference type="EMBL" id="CP017903">
    <property type="protein sequence ID" value="ARP20100.1"/>
    <property type="molecule type" value="Genomic_DNA"/>
</dbReference>
<dbReference type="InterPro" id="IPR030378">
    <property type="entry name" value="G_CP_dom"/>
</dbReference>
<feature type="binding site" evidence="10">
    <location>
        <position position="289"/>
    </location>
    <ligand>
        <name>Zn(2+)</name>
        <dbReference type="ChEBI" id="CHEBI:29105"/>
    </ligand>
</feature>
<keyword evidence="8 10" id="KW-0694">RNA-binding</keyword>
<evidence type="ECO:0000256" key="3">
    <source>
        <dbReference type="ARBA" id="ARBA00022723"/>
    </source>
</evidence>
<sequence length="358" mass="39912">MNQTHTFCDTLVSTSNPLKQLGWKPFFQQQLTLDDYDNTIFARVIAHHRSGYLLATETGQVHLNAHHSLPNMTVGDWVILNEDQQFVRLLDRLSLFSRKAAGSKVVEQLIAANVDTVFIVCSLNDDFNLSRIERYLALAHEAEVEPVIVLSKADLCDNTDELKSQVKKLDPLLAIETVNGLEIESASKLMTWCKEGQTLAFIGSSGVGKSTLVNALLGQQEQATGHIREDDSKGRHTTTSRSIHLLPDGGILIDTPGMRELQLADCESGVSEAFSDIEALAQRCRFGNCKHQTEPGCAVQTAIANGKLEVRRFNNYQKLLREQAFNGATLAEQRAQSRRFGKLARNAMSDKRRRQQSY</sequence>
<evidence type="ECO:0000256" key="5">
    <source>
        <dbReference type="ARBA" id="ARBA00022741"/>
    </source>
</evidence>
<dbReference type="GO" id="GO:0019843">
    <property type="term" value="F:rRNA binding"/>
    <property type="evidence" value="ECO:0007669"/>
    <property type="project" value="UniProtKB-KW"/>
</dbReference>
<organism evidence="13">
    <name type="scientific">Vibrio alginolyticus</name>
    <dbReference type="NCBI Taxonomy" id="663"/>
    <lineage>
        <taxon>Bacteria</taxon>
        <taxon>Pseudomonadati</taxon>
        <taxon>Pseudomonadota</taxon>
        <taxon>Gammaproteobacteria</taxon>
        <taxon>Vibrionales</taxon>
        <taxon>Vibrionaceae</taxon>
        <taxon>Vibrio</taxon>
    </lineage>
</organism>
<evidence type="ECO:0000256" key="6">
    <source>
        <dbReference type="ARBA" id="ARBA00022801"/>
    </source>
</evidence>
<keyword evidence="5 10" id="KW-0547">Nucleotide-binding</keyword>
<feature type="binding site" evidence="10">
    <location>
        <position position="297"/>
    </location>
    <ligand>
        <name>Zn(2+)</name>
        <dbReference type="ChEBI" id="CHEBI:29105"/>
    </ligand>
</feature>
<evidence type="ECO:0000313" key="13">
    <source>
        <dbReference type="EMBL" id="ARP20100.1"/>
    </source>
</evidence>
<dbReference type="GO" id="GO:0042274">
    <property type="term" value="P:ribosomal small subunit biogenesis"/>
    <property type="evidence" value="ECO:0007669"/>
    <property type="project" value="UniProtKB-UniRule"/>
</dbReference>
<reference evidence="13" key="1">
    <citation type="submission" date="2016-10" db="EMBL/GenBank/DDBJ databases">
        <title>The High Quality Genome of Vibrio alginolyticus K01M1.</title>
        <authorList>
            <person name="Wendling C."/>
            <person name="Chibani C.M."/>
            <person name="Hertel R."/>
            <person name="Sproer C."/>
            <person name="Bunk B."/>
            <person name="Overmann J."/>
            <person name="Roth O."/>
            <person name="Liesegang H."/>
        </authorList>
    </citation>
    <scope>NUCLEOTIDE SEQUENCE</scope>
    <source>
        <strain evidence="13">K05K4</strain>
    </source>
</reference>
<feature type="domain" description="EngC GTPase" evidence="11">
    <location>
        <begin position="112"/>
        <end position="259"/>
    </location>
</feature>
<feature type="binding site" evidence="10">
    <location>
        <position position="284"/>
    </location>
    <ligand>
        <name>Zn(2+)</name>
        <dbReference type="ChEBI" id="CHEBI:29105"/>
    </ligand>
</feature>
<dbReference type="CDD" id="cd01854">
    <property type="entry name" value="YjeQ_EngC"/>
    <property type="match status" value="1"/>
</dbReference>
<keyword evidence="7 10" id="KW-0862">Zinc</keyword>
<dbReference type="GO" id="GO:0003924">
    <property type="term" value="F:GTPase activity"/>
    <property type="evidence" value="ECO:0007669"/>
    <property type="project" value="UniProtKB-UniRule"/>
</dbReference>